<accession>A0A8S4DP32</accession>
<keyword evidence="2" id="KW-0496">Mitochondrion</keyword>
<organism evidence="5 6">
    <name type="scientific">Plutella xylostella</name>
    <name type="common">Diamondback moth</name>
    <name type="synonym">Plutella maculipennis</name>
    <dbReference type="NCBI Taxonomy" id="51655"/>
    <lineage>
        <taxon>Eukaryota</taxon>
        <taxon>Metazoa</taxon>
        <taxon>Ecdysozoa</taxon>
        <taxon>Arthropoda</taxon>
        <taxon>Hexapoda</taxon>
        <taxon>Insecta</taxon>
        <taxon>Pterygota</taxon>
        <taxon>Neoptera</taxon>
        <taxon>Endopterygota</taxon>
        <taxon>Lepidoptera</taxon>
        <taxon>Glossata</taxon>
        <taxon>Ditrysia</taxon>
        <taxon>Yponomeutoidea</taxon>
        <taxon>Plutellidae</taxon>
        <taxon>Plutella</taxon>
    </lineage>
</organism>
<sequence>MVRLTSLLSRIPTIKFRKGGVAGAAPSAAGQAQAGAPSPASHSSKGLSTSTISDIELPKRYQRRPLSQEEIDHINGGGIV</sequence>
<feature type="compositionally biased region" description="Polar residues" evidence="4">
    <location>
        <begin position="42"/>
        <end position="53"/>
    </location>
</feature>
<dbReference type="GO" id="GO:0005739">
    <property type="term" value="C:mitochondrion"/>
    <property type="evidence" value="ECO:0007669"/>
    <property type="project" value="UniProtKB-SubCell"/>
</dbReference>
<evidence type="ECO:0000256" key="1">
    <source>
        <dbReference type="ARBA" id="ARBA00004173"/>
    </source>
</evidence>
<evidence type="ECO:0000256" key="2">
    <source>
        <dbReference type="ARBA" id="ARBA00023128"/>
    </source>
</evidence>
<keyword evidence="6" id="KW-1185">Reference proteome</keyword>
<reference evidence="5" key="1">
    <citation type="submission" date="2020-11" db="EMBL/GenBank/DDBJ databases">
        <authorList>
            <person name="Whiteford S."/>
        </authorList>
    </citation>
    <scope>NUCLEOTIDE SEQUENCE</scope>
</reference>
<dbReference type="AlphaFoldDB" id="A0A8S4DP32"/>
<protein>
    <submittedName>
        <fullName evidence="5">(diamondback moth) hypothetical protein</fullName>
    </submittedName>
</protein>
<dbReference type="GO" id="GO:0006103">
    <property type="term" value="P:2-oxoglutarate metabolic process"/>
    <property type="evidence" value="ECO:0007669"/>
    <property type="project" value="InterPro"/>
</dbReference>
<feature type="compositionally biased region" description="Low complexity" evidence="4">
    <location>
        <begin position="23"/>
        <end position="41"/>
    </location>
</feature>
<dbReference type="InterPro" id="IPR020373">
    <property type="entry name" value="Kgd4/YMR-31"/>
</dbReference>
<name>A0A8S4DP32_PLUXY</name>
<gene>
    <name evidence="5" type="ORF">PLXY2_LOCUS3004</name>
</gene>
<dbReference type="Pfam" id="PF10937">
    <property type="entry name" value="Kgd4-YMR31"/>
    <property type="match status" value="1"/>
</dbReference>
<dbReference type="Proteomes" id="UP000653454">
    <property type="component" value="Unassembled WGS sequence"/>
</dbReference>
<comment type="similarity">
    <text evidence="3">Belongs to the alpha-ketoglutarate dehydrogenase component 4 family.</text>
</comment>
<dbReference type="EMBL" id="CAJHNJ030000007">
    <property type="protein sequence ID" value="CAG9102687.1"/>
    <property type="molecule type" value="Genomic_DNA"/>
</dbReference>
<comment type="caution">
    <text evidence="5">The sequence shown here is derived from an EMBL/GenBank/DDBJ whole genome shotgun (WGS) entry which is preliminary data.</text>
</comment>
<comment type="subcellular location">
    <subcellularLocation>
        <location evidence="1">Mitochondrion</location>
    </subcellularLocation>
</comment>
<feature type="region of interest" description="Disordered" evidence="4">
    <location>
        <begin position="20"/>
        <end position="80"/>
    </location>
</feature>
<proteinExistence type="inferred from homology"/>
<evidence type="ECO:0000256" key="3">
    <source>
        <dbReference type="ARBA" id="ARBA00043970"/>
    </source>
</evidence>
<evidence type="ECO:0000256" key="4">
    <source>
        <dbReference type="SAM" id="MobiDB-lite"/>
    </source>
</evidence>
<evidence type="ECO:0000313" key="6">
    <source>
        <dbReference type="Proteomes" id="UP000653454"/>
    </source>
</evidence>
<evidence type="ECO:0000313" key="5">
    <source>
        <dbReference type="EMBL" id="CAG9102687.1"/>
    </source>
</evidence>